<dbReference type="Proteomes" id="UP000006757">
    <property type="component" value="Unassembled WGS sequence"/>
</dbReference>
<dbReference type="EMBL" id="AMBO01000005">
    <property type="protein sequence ID" value="EKD05685.1"/>
    <property type="molecule type" value="Genomic_DNA"/>
</dbReference>
<accession>K1VNB6</accession>
<evidence type="ECO:0000256" key="6">
    <source>
        <dbReference type="SAM" id="MobiDB-lite"/>
    </source>
</evidence>
<dbReference type="STRING" id="1220162.K1VNB6"/>
<dbReference type="GO" id="GO:0005634">
    <property type="term" value="C:nucleus"/>
    <property type="evidence" value="ECO:0007669"/>
    <property type="project" value="UniProtKB-SubCell"/>
</dbReference>
<sequence>MDKADDSPNLKASRKNYRVQLGHSSPSKSPKQGQLKSQVRLSSQLSTSSRVSTSQLSLSSQVPVSEVSDTEVDEPAPATDGTSASQSSEKRGYLAFFKPLGGNEYRCRLCEKDYSGKAKMESSQLAITDMFAPIFNNDLFRSLVVLAVVHSSLQTDVWTAGSGQLSFTGGNISWIDKDWRLRTEFAFLTPLRERHTGANLAVHLYDWVKTRELGQKIVSITTDNASNNNTMLESFAGHTDISFNRSEDHIFCSCHCIGRVVFVFMKSLGCTIPSLRQPELTVPAILVNDTQPVAPHESQSSSSEQREDQETWDDFDPEQQEPDSDGEEPAIFGTSSPHGTSAAMARKFARITMRSAYHVAEFKKLSARGNALKRVAGIRWANDIEVWESMLAHEETVLKMLDRHADHYQRKHGIQLAYSDFNNLKNLIDIMSPLRKYTRQMEGDKPTGSLVICMWLRLSAHLGQMKSKYAGAEDLVSALEAAIEKVRRYQLLAVRSRPLVIATALNPLFRPHFFQQHVELGVNETIVKMALLTLCLEQREDNEEDNSVQEESRSLEEEDFAAFGSYETGREVNESRTRALLEEEISRFNNLVGVEPGSYPLRMDPLKWWQRNNTAFPNLAVIARQYLSVLGAQAVTERLFSASAAVCNPRRLGNFLPETISAQVGADQLMRGGYQAHGPWAEAQDIIDNYHSA</sequence>
<dbReference type="InterPro" id="IPR052035">
    <property type="entry name" value="ZnF_BED_domain_contain"/>
</dbReference>
<feature type="compositionally biased region" description="Acidic residues" evidence="6">
    <location>
        <begin position="310"/>
        <end position="328"/>
    </location>
</feature>
<evidence type="ECO:0000313" key="8">
    <source>
        <dbReference type="EMBL" id="EKD05685.1"/>
    </source>
</evidence>
<dbReference type="InterPro" id="IPR008906">
    <property type="entry name" value="HATC_C_dom"/>
</dbReference>
<dbReference type="GO" id="GO:0008270">
    <property type="term" value="F:zinc ion binding"/>
    <property type="evidence" value="ECO:0007669"/>
    <property type="project" value="UniProtKB-KW"/>
</dbReference>
<dbReference type="OMA" id="WANDIEV"/>
<dbReference type="PANTHER" id="PTHR46481:SF10">
    <property type="entry name" value="ZINC FINGER BED DOMAIN-CONTAINING PROTEIN 39"/>
    <property type="match status" value="1"/>
</dbReference>
<proteinExistence type="predicted"/>
<comment type="caution">
    <text evidence="8">The sequence shown here is derived from an EMBL/GenBank/DDBJ whole genome shotgun (WGS) entry which is preliminary data.</text>
</comment>
<evidence type="ECO:0000259" key="7">
    <source>
        <dbReference type="Pfam" id="PF05699"/>
    </source>
</evidence>
<comment type="subcellular location">
    <subcellularLocation>
        <location evidence="1">Nucleus</location>
    </subcellularLocation>
</comment>
<keyword evidence="9" id="KW-1185">Reference proteome</keyword>
<feature type="compositionally biased region" description="Polar residues" evidence="6">
    <location>
        <begin position="22"/>
        <end position="36"/>
    </location>
</feature>
<dbReference type="InterPro" id="IPR012337">
    <property type="entry name" value="RNaseH-like_sf"/>
</dbReference>
<evidence type="ECO:0000256" key="4">
    <source>
        <dbReference type="ARBA" id="ARBA00022833"/>
    </source>
</evidence>
<evidence type="ECO:0000256" key="2">
    <source>
        <dbReference type="ARBA" id="ARBA00022723"/>
    </source>
</evidence>
<keyword evidence="3" id="KW-0863">Zinc-finger</keyword>
<dbReference type="PANTHER" id="PTHR46481">
    <property type="entry name" value="ZINC FINGER BED DOMAIN-CONTAINING PROTEIN 4"/>
    <property type="match status" value="1"/>
</dbReference>
<protein>
    <recommendedName>
        <fullName evidence="7">HAT C-terminal dimerisation domain-containing protein</fullName>
    </recommendedName>
</protein>
<dbReference type="AlphaFoldDB" id="K1VNB6"/>
<organism evidence="8 9">
    <name type="scientific">Trichosporon asahii var. asahii (strain CBS 8904)</name>
    <name type="common">Yeast</name>
    <dbReference type="NCBI Taxonomy" id="1220162"/>
    <lineage>
        <taxon>Eukaryota</taxon>
        <taxon>Fungi</taxon>
        <taxon>Dikarya</taxon>
        <taxon>Basidiomycota</taxon>
        <taxon>Agaricomycotina</taxon>
        <taxon>Tremellomycetes</taxon>
        <taxon>Trichosporonales</taxon>
        <taxon>Trichosporonaceae</taxon>
        <taxon>Trichosporon</taxon>
    </lineage>
</organism>
<dbReference type="Pfam" id="PF05699">
    <property type="entry name" value="Dimer_Tnp_hAT"/>
    <property type="match status" value="1"/>
</dbReference>
<feature type="region of interest" description="Disordered" evidence="6">
    <location>
        <begin position="290"/>
        <end position="341"/>
    </location>
</feature>
<evidence type="ECO:0000256" key="5">
    <source>
        <dbReference type="ARBA" id="ARBA00023242"/>
    </source>
</evidence>
<name>K1VNB6_TRIAC</name>
<evidence type="ECO:0000256" key="1">
    <source>
        <dbReference type="ARBA" id="ARBA00004123"/>
    </source>
</evidence>
<reference evidence="8 9" key="1">
    <citation type="journal article" date="2012" name="Eukaryot. Cell">
        <title>Genome sequence of the Trichosporon asahii environmental strain CBS 8904.</title>
        <authorList>
            <person name="Yang R.Y."/>
            <person name="Li H.T."/>
            <person name="Zhu H."/>
            <person name="Zhou G.P."/>
            <person name="Wang M."/>
            <person name="Wang L."/>
        </authorList>
    </citation>
    <scope>NUCLEOTIDE SEQUENCE [LARGE SCALE GENOMIC DNA]</scope>
    <source>
        <strain evidence="8 9">CBS 8904</strain>
    </source>
</reference>
<evidence type="ECO:0000256" key="3">
    <source>
        <dbReference type="ARBA" id="ARBA00022771"/>
    </source>
</evidence>
<dbReference type="eggNOG" id="KOG1121">
    <property type="taxonomic scope" value="Eukaryota"/>
</dbReference>
<keyword evidence="2" id="KW-0479">Metal-binding</keyword>
<dbReference type="GO" id="GO:0046983">
    <property type="term" value="F:protein dimerization activity"/>
    <property type="evidence" value="ECO:0007669"/>
    <property type="project" value="InterPro"/>
</dbReference>
<dbReference type="InParanoid" id="K1VNB6"/>
<keyword evidence="4" id="KW-0862">Zinc</keyword>
<feature type="compositionally biased region" description="Low complexity" evidence="6">
    <location>
        <begin position="37"/>
        <end position="65"/>
    </location>
</feature>
<evidence type="ECO:0000313" key="9">
    <source>
        <dbReference type="Proteomes" id="UP000006757"/>
    </source>
</evidence>
<keyword evidence="5" id="KW-0539">Nucleus</keyword>
<feature type="domain" description="HAT C-terminal dimerisation" evidence="7">
    <location>
        <begin position="596"/>
        <end position="652"/>
    </location>
</feature>
<dbReference type="SUPFAM" id="SSF53098">
    <property type="entry name" value="Ribonuclease H-like"/>
    <property type="match status" value="1"/>
</dbReference>
<feature type="region of interest" description="Disordered" evidence="6">
    <location>
        <begin position="1"/>
        <end position="87"/>
    </location>
</feature>
<gene>
    <name evidence="8" type="ORF">A1Q2_00009</name>
</gene>
<dbReference type="HOGENOM" id="CLU_397504_0_0_1"/>